<evidence type="ECO:0000256" key="6">
    <source>
        <dbReference type="ARBA" id="ARBA00023163"/>
    </source>
</evidence>
<dbReference type="InterPro" id="IPR014284">
    <property type="entry name" value="RNA_pol_sigma-70_dom"/>
</dbReference>
<dbReference type="RefSeq" id="WP_209513099.1">
    <property type="nucleotide sequence ID" value="NZ_JAGGKS010000014.1"/>
</dbReference>
<evidence type="ECO:0000256" key="7">
    <source>
        <dbReference type="ARBA" id="ARBA00024701"/>
    </source>
</evidence>
<comment type="similarity">
    <text evidence="1">Belongs to the sigma-70 factor family.</text>
</comment>
<dbReference type="PIRSF" id="PIRSF002939">
    <property type="entry name" value="RNA_polymerase_sigma-H_factor"/>
    <property type="match status" value="1"/>
</dbReference>
<comment type="caution">
    <text evidence="9">The sequence shown here is derived from an EMBL/GenBank/DDBJ whole genome shotgun (WGS) entry which is preliminary data.</text>
</comment>
<dbReference type="SUPFAM" id="SSF46894">
    <property type="entry name" value="C-terminal effector domain of the bipartite response regulators"/>
    <property type="match status" value="1"/>
</dbReference>
<proteinExistence type="inferred from homology"/>
<dbReference type="PANTHER" id="PTHR30385:SF1">
    <property type="entry name" value="RNA POLYMERASE SIGMA-H FACTOR"/>
    <property type="match status" value="1"/>
</dbReference>
<evidence type="ECO:0000256" key="2">
    <source>
        <dbReference type="ARBA" id="ARBA00021245"/>
    </source>
</evidence>
<keyword evidence="5" id="KW-0238">DNA-binding</keyword>
<dbReference type="InterPro" id="IPR016032">
    <property type="entry name" value="Sig_transdc_resp-reg_C-effctor"/>
</dbReference>
<dbReference type="PANTHER" id="PTHR30385">
    <property type="entry name" value="SIGMA FACTOR F FLAGELLAR"/>
    <property type="match status" value="1"/>
</dbReference>
<feature type="domain" description="RNA polymerase sigma-70 region 2" evidence="8">
    <location>
        <begin position="41"/>
        <end position="109"/>
    </location>
</feature>
<evidence type="ECO:0000313" key="10">
    <source>
        <dbReference type="Proteomes" id="UP001519342"/>
    </source>
</evidence>
<name>A0ABS4GIH0_9FIRM</name>
<accession>A0ABS4GIH0</accession>
<dbReference type="SUPFAM" id="SSF88946">
    <property type="entry name" value="Sigma2 domain of RNA polymerase sigma factors"/>
    <property type="match status" value="1"/>
</dbReference>
<evidence type="ECO:0000256" key="1">
    <source>
        <dbReference type="ARBA" id="ARBA00007788"/>
    </source>
</evidence>
<dbReference type="NCBIfam" id="TIGR02937">
    <property type="entry name" value="sigma70-ECF"/>
    <property type="match status" value="1"/>
</dbReference>
<organism evidence="9 10">
    <name type="scientific">Sedimentibacter acidaminivorans</name>
    <dbReference type="NCBI Taxonomy" id="913099"/>
    <lineage>
        <taxon>Bacteria</taxon>
        <taxon>Bacillati</taxon>
        <taxon>Bacillota</taxon>
        <taxon>Tissierellia</taxon>
        <taxon>Sedimentibacter</taxon>
    </lineage>
</organism>
<reference evidence="9 10" key="1">
    <citation type="submission" date="2021-03" db="EMBL/GenBank/DDBJ databases">
        <title>Genomic Encyclopedia of Type Strains, Phase IV (KMG-IV): sequencing the most valuable type-strain genomes for metagenomic binning, comparative biology and taxonomic classification.</title>
        <authorList>
            <person name="Goeker M."/>
        </authorList>
    </citation>
    <scope>NUCLEOTIDE SEQUENCE [LARGE SCALE GENOMIC DNA]</scope>
    <source>
        <strain evidence="9 10">DSM 24004</strain>
    </source>
</reference>
<evidence type="ECO:0000256" key="5">
    <source>
        <dbReference type="ARBA" id="ARBA00023125"/>
    </source>
</evidence>
<comment type="function">
    <text evidence="7">Sigma factors are initiation factors that promote the attachment of RNA polymerase to specific initiation sites and are then released. Sigma-S contributes to the protection against external stress, thus playing a role in cellular fitness and survival.</text>
</comment>
<keyword evidence="3" id="KW-0805">Transcription regulation</keyword>
<gene>
    <name evidence="9" type="ORF">J2Z76_003293</name>
</gene>
<evidence type="ECO:0000256" key="3">
    <source>
        <dbReference type="ARBA" id="ARBA00023015"/>
    </source>
</evidence>
<dbReference type="Proteomes" id="UP001519342">
    <property type="component" value="Unassembled WGS sequence"/>
</dbReference>
<evidence type="ECO:0000313" key="9">
    <source>
        <dbReference type="EMBL" id="MBP1927392.1"/>
    </source>
</evidence>
<keyword evidence="4" id="KW-0731">Sigma factor</keyword>
<sequence>MNNSFDLFRNYALCSREYKDFTDKELINFIKMGDFKAEKYLYARYSFVIKKVVSAFFILGGDKDDLFQEAMIGFINAVKSFNFDTTNNFRSFAELCIRRQIISAIRKTRGYEKNLLNSSISIYESCSDNSEDNLIEKLEDINCPNPENVIIEKEQINSLREIRSKILSKFERDVLLEYENGKSYEEISIALDKDVKSIDNALQRIKSKINKNIDKIL</sequence>
<keyword evidence="10" id="KW-1185">Reference proteome</keyword>
<protein>
    <recommendedName>
        <fullName evidence="2">RNA polymerase sigma factor SigS</fullName>
    </recommendedName>
</protein>
<evidence type="ECO:0000259" key="8">
    <source>
        <dbReference type="Pfam" id="PF04542"/>
    </source>
</evidence>
<dbReference type="Gene3D" id="1.10.1740.10">
    <property type="match status" value="1"/>
</dbReference>
<keyword evidence="6" id="KW-0804">Transcription</keyword>
<dbReference type="InterPro" id="IPR007627">
    <property type="entry name" value="RNA_pol_sigma70_r2"/>
</dbReference>
<dbReference type="InterPro" id="IPR013325">
    <property type="entry name" value="RNA_pol_sigma_r2"/>
</dbReference>
<evidence type="ECO:0000256" key="4">
    <source>
        <dbReference type="ARBA" id="ARBA00023082"/>
    </source>
</evidence>
<dbReference type="EMBL" id="JAGGKS010000014">
    <property type="protein sequence ID" value="MBP1927392.1"/>
    <property type="molecule type" value="Genomic_DNA"/>
</dbReference>
<dbReference type="Pfam" id="PF04542">
    <property type="entry name" value="Sigma70_r2"/>
    <property type="match status" value="1"/>
</dbReference>
<dbReference type="InterPro" id="IPR016371">
    <property type="entry name" value="RNA_pol_sigma-H_factor"/>
</dbReference>